<evidence type="ECO:0000313" key="2">
    <source>
        <dbReference type="EMBL" id="KAA6460464.1"/>
    </source>
</evidence>
<dbReference type="GO" id="GO:0004803">
    <property type="term" value="F:transposase activity"/>
    <property type="evidence" value="ECO:0007669"/>
    <property type="project" value="InterPro"/>
</dbReference>
<name>A0A9W7Q3J2_BACCE</name>
<accession>A0A9W7Q3J2</accession>
<comment type="caution">
    <text evidence="2">The sequence shown here is derived from an EMBL/GenBank/DDBJ whole genome shotgun (WGS) entry which is preliminary data.</text>
</comment>
<keyword evidence="1" id="KW-0175">Coiled coil</keyword>
<gene>
    <name evidence="2" type="ORF">DX932_19835</name>
</gene>
<dbReference type="InterPro" id="IPR009057">
    <property type="entry name" value="Homeodomain-like_sf"/>
</dbReference>
<dbReference type="GO" id="GO:0006313">
    <property type="term" value="P:DNA transposition"/>
    <property type="evidence" value="ECO:0007669"/>
    <property type="project" value="InterPro"/>
</dbReference>
<sequence length="146" mass="17359">MSRKAYNRQFKIAAVQLVLEENMFLKKVSRELSIHFNTLYRWIGEYEESAFSGSGSALSHSQYEMKRLKHENEVLSEEIQQIFEEHKGQYRSLKTKKVPKKNSIKANQKRVSKLIRLMKLYAKSSHYRYKHYNKKSPSIEKSNLLN</sequence>
<dbReference type="Proteomes" id="UP000323321">
    <property type="component" value="Unassembled WGS sequence"/>
</dbReference>
<dbReference type="InterPro" id="IPR002514">
    <property type="entry name" value="Transposase_8"/>
</dbReference>
<dbReference type="AlphaFoldDB" id="A0A9W7Q3J2"/>
<evidence type="ECO:0000313" key="3">
    <source>
        <dbReference type="Proteomes" id="UP000323321"/>
    </source>
</evidence>
<evidence type="ECO:0000256" key="1">
    <source>
        <dbReference type="SAM" id="Coils"/>
    </source>
</evidence>
<dbReference type="GO" id="GO:0003677">
    <property type="term" value="F:DNA binding"/>
    <property type="evidence" value="ECO:0007669"/>
    <property type="project" value="InterPro"/>
</dbReference>
<dbReference type="EMBL" id="QSMZ01000018">
    <property type="protein sequence ID" value="KAA6460464.1"/>
    <property type="molecule type" value="Genomic_DNA"/>
</dbReference>
<evidence type="ECO:0008006" key="4">
    <source>
        <dbReference type="Google" id="ProtNLM"/>
    </source>
</evidence>
<dbReference type="SUPFAM" id="SSF46689">
    <property type="entry name" value="Homeodomain-like"/>
    <property type="match status" value="1"/>
</dbReference>
<organism evidence="2 3">
    <name type="scientific">Bacillus cereus</name>
    <dbReference type="NCBI Taxonomy" id="1396"/>
    <lineage>
        <taxon>Bacteria</taxon>
        <taxon>Bacillati</taxon>
        <taxon>Bacillota</taxon>
        <taxon>Bacilli</taxon>
        <taxon>Bacillales</taxon>
        <taxon>Bacillaceae</taxon>
        <taxon>Bacillus</taxon>
        <taxon>Bacillus cereus group</taxon>
    </lineage>
</organism>
<feature type="coiled-coil region" evidence="1">
    <location>
        <begin position="58"/>
        <end position="85"/>
    </location>
</feature>
<proteinExistence type="predicted"/>
<dbReference type="Gene3D" id="1.10.10.60">
    <property type="entry name" value="Homeodomain-like"/>
    <property type="match status" value="1"/>
</dbReference>
<dbReference type="Pfam" id="PF01527">
    <property type="entry name" value="HTH_Tnp_1"/>
    <property type="match status" value="1"/>
</dbReference>
<reference evidence="2 3" key="1">
    <citation type="submission" date="2018-08" db="EMBL/GenBank/DDBJ databases">
        <title>Bacillus phenotypic plasticity.</title>
        <authorList>
            <person name="Hurtado E."/>
        </authorList>
    </citation>
    <scope>NUCLEOTIDE SEQUENCE [LARGE SCALE GENOMIC DNA]</scope>
    <source>
        <strain evidence="2 3">111b</strain>
    </source>
</reference>
<protein>
    <recommendedName>
        <fullName evidence="4">Transposase</fullName>
    </recommendedName>
</protein>